<dbReference type="GO" id="GO:0005886">
    <property type="term" value="C:plasma membrane"/>
    <property type="evidence" value="ECO:0007669"/>
    <property type="project" value="UniProtKB-SubCell"/>
</dbReference>
<dbReference type="Pfam" id="PF00822">
    <property type="entry name" value="PMP22_Claudin"/>
    <property type="match status" value="1"/>
</dbReference>
<keyword evidence="13" id="KW-1185">Reference proteome</keyword>
<evidence type="ECO:0000256" key="4">
    <source>
        <dbReference type="ARBA" id="ARBA00022427"/>
    </source>
</evidence>
<evidence type="ECO:0000256" key="7">
    <source>
        <dbReference type="ARBA" id="ARBA00022949"/>
    </source>
</evidence>
<comment type="subcellular location">
    <subcellularLocation>
        <location evidence="1">Cell junction</location>
        <location evidence="1">Tight junction</location>
    </subcellularLocation>
    <subcellularLocation>
        <location evidence="2">Cell membrane</location>
        <topology evidence="2">Multi-pass membrane protein</topology>
    </subcellularLocation>
</comment>
<dbReference type="PRINTS" id="PR01077">
    <property type="entry name" value="CLAUDIN"/>
</dbReference>
<dbReference type="FunFam" id="1.20.140.150:FF:000001">
    <property type="entry name" value="Claudin"/>
    <property type="match status" value="1"/>
</dbReference>
<keyword evidence="6 11" id="KW-0812">Transmembrane</keyword>
<feature type="region of interest" description="Disordered" evidence="10">
    <location>
        <begin position="235"/>
        <end position="299"/>
    </location>
</feature>
<protein>
    <submittedName>
        <fullName evidence="12">Claudin 30</fullName>
    </submittedName>
</protein>
<dbReference type="GO" id="GO:0005198">
    <property type="term" value="F:structural molecule activity"/>
    <property type="evidence" value="ECO:0007669"/>
    <property type="project" value="InterPro"/>
</dbReference>
<keyword evidence="8 11" id="KW-1133">Transmembrane helix</keyword>
<dbReference type="GeneTree" id="ENSGT00940000164025"/>
<evidence type="ECO:0000256" key="11">
    <source>
        <dbReference type="SAM" id="Phobius"/>
    </source>
</evidence>
<evidence type="ECO:0000256" key="1">
    <source>
        <dbReference type="ARBA" id="ARBA00004435"/>
    </source>
</evidence>
<sequence length="316" mass="34073">MASMGMQLLASALCIVGWIGVFASCVLPMWRVTAFVGSSIVTTQTIWEGIWMTCVVQSTGQMQCKPYESQLALSTDTKAARALMVLAVVTGSVGLLLAFVGGKCTRFLDEDGASKGKVAVAAGVVLMVAGLLCLIPTAWAASSVVKKFYGAAIDAQRRELGACLYIGWGAAILLTLGGGLFIHSACPLKAHDTDKNPSVRYVVVRSSNGSTQVGSHLTRAPTAMAQPIRTMFPEPQSMEPATAKPPAYTRPPHDAESEQDTREDSEKSWAPSTKSQMKRPESRRSEHSEAPSTKSQLKRFSEGFEYFETVVQLFWL</sequence>
<feature type="transmembrane region" description="Helical" evidence="11">
    <location>
        <begin position="120"/>
        <end position="141"/>
    </location>
</feature>
<organism evidence="12 13">
    <name type="scientific">Fundulus heteroclitus</name>
    <name type="common">Killifish</name>
    <name type="synonym">Mummichog</name>
    <dbReference type="NCBI Taxonomy" id="8078"/>
    <lineage>
        <taxon>Eukaryota</taxon>
        <taxon>Metazoa</taxon>
        <taxon>Chordata</taxon>
        <taxon>Craniata</taxon>
        <taxon>Vertebrata</taxon>
        <taxon>Euteleostomi</taxon>
        <taxon>Actinopterygii</taxon>
        <taxon>Neopterygii</taxon>
        <taxon>Teleostei</taxon>
        <taxon>Neoteleostei</taxon>
        <taxon>Acanthomorphata</taxon>
        <taxon>Ovalentaria</taxon>
        <taxon>Atherinomorphae</taxon>
        <taxon>Cyprinodontiformes</taxon>
        <taxon>Fundulidae</taxon>
        <taxon>Fundulus</taxon>
    </lineage>
</organism>
<evidence type="ECO:0000256" key="10">
    <source>
        <dbReference type="SAM" id="MobiDB-lite"/>
    </source>
</evidence>
<keyword evidence="9 11" id="KW-0472">Membrane</keyword>
<keyword evidence="7" id="KW-0965">Cell junction</keyword>
<feature type="transmembrane region" description="Helical" evidence="11">
    <location>
        <begin position="162"/>
        <end position="182"/>
    </location>
</feature>
<dbReference type="Ensembl" id="ENSFHET00000009973.1">
    <property type="protein sequence ID" value="ENSFHEP00000003779.1"/>
    <property type="gene ID" value="ENSFHEG00000004667.1"/>
</dbReference>
<dbReference type="AlphaFoldDB" id="A0A3Q2NWF2"/>
<proteinExistence type="inferred from homology"/>
<reference evidence="12" key="2">
    <citation type="submission" date="2025-09" db="UniProtKB">
        <authorList>
            <consortium name="Ensembl"/>
        </authorList>
    </citation>
    <scope>IDENTIFICATION</scope>
</reference>
<dbReference type="PANTHER" id="PTHR12002">
    <property type="entry name" value="CLAUDIN"/>
    <property type="match status" value="1"/>
</dbReference>
<dbReference type="InterPro" id="IPR006187">
    <property type="entry name" value="Claudin"/>
</dbReference>
<dbReference type="GO" id="GO:0005923">
    <property type="term" value="C:bicellular tight junction"/>
    <property type="evidence" value="ECO:0007669"/>
    <property type="project" value="UniProtKB-SubCell"/>
</dbReference>
<feature type="transmembrane region" description="Helical" evidence="11">
    <location>
        <begin position="79"/>
        <end position="100"/>
    </location>
</feature>
<evidence type="ECO:0000313" key="13">
    <source>
        <dbReference type="Proteomes" id="UP000265000"/>
    </source>
</evidence>
<evidence type="ECO:0000256" key="9">
    <source>
        <dbReference type="ARBA" id="ARBA00023136"/>
    </source>
</evidence>
<dbReference type="STRING" id="8078.ENSFHEP00000003779"/>
<accession>A0A3Q2NWF2</accession>
<evidence type="ECO:0000256" key="2">
    <source>
        <dbReference type="ARBA" id="ARBA00004651"/>
    </source>
</evidence>
<evidence type="ECO:0000256" key="6">
    <source>
        <dbReference type="ARBA" id="ARBA00022692"/>
    </source>
</evidence>
<evidence type="ECO:0000256" key="3">
    <source>
        <dbReference type="ARBA" id="ARBA00008295"/>
    </source>
</evidence>
<dbReference type="Gene3D" id="1.20.140.150">
    <property type="match status" value="1"/>
</dbReference>
<reference evidence="12" key="1">
    <citation type="submission" date="2025-08" db="UniProtKB">
        <authorList>
            <consortium name="Ensembl"/>
        </authorList>
    </citation>
    <scope>IDENTIFICATION</scope>
</reference>
<evidence type="ECO:0000256" key="5">
    <source>
        <dbReference type="ARBA" id="ARBA00022475"/>
    </source>
</evidence>
<dbReference type="Proteomes" id="UP000265000">
    <property type="component" value="Unplaced"/>
</dbReference>
<keyword evidence="5" id="KW-1003">Cell membrane</keyword>
<dbReference type="InterPro" id="IPR004031">
    <property type="entry name" value="PMP22/EMP/MP20/Claudin"/>
</dbReference>
<evidence type="ECO:0000313" key="12">
    <source>
        <dbReference type="Ensembl" id="ENSFHEP00000003779.1"/>
    </source>
</evidence>
<keyword evidence="4" id="KW-0796">Tight junction</keyword>
<comment type="similarity">
    <text evidence="3">Belongs to the claudin family.</text>
</comment>
<evidence type="ECO:0000256" key="8">
    <source>
        <dbReference type="ARBA" id="ARBA00022989"/>
    </source>
</evidence>
<feature type="compositionally biased region" description="Basic and acidic residues" evidence="10">
    <location>
        <begin position="278"/>
        <end position="289"/>
    </location>
</feature>
<name>A0A3Q2NWF2_FUNHE</name>
<feature type="compositionally biased region" description="Basic and acidic residues" evidence="10">
    <location>
        <begin position="251"/>
        <end position="267"/>
    </location>
</feature>